<feature type="compositionally biased region" description="Pro residues" evidence="1">
    <location>
        <begin position="347"/>
        <end position="357"/>
    </location>
</feature>
<evidence type="ECO:0000256" key="1">
    <source>
        <dbReference type="SAM" id="MobiDB-lite"/>
    </source>
</evidence>
<proteinExistence type="predicted"/>
<dbReference type="InterPro" id="IPR036390">
    <property type="entry name" value="WH_DNA-bd_sf"/>
</dbReference>
<evidence type="ECO:0000313" key="2">
    <source>
        <dbReference type="EMBL" id="ABQ28896.1"/>
    </source>
</evidence>
<dbReference type="HOGENOM" id="CLU_063391_0_0_5"/>
<sequence>MDGRRSTVSTKCLCTLTISPVRTAGPRHFMAPPEMQAQQKLMIAFERAAGAFARLDQALSMHPLRGAFLYRFRLDAVRRQAMVDGQLIEPWHLAALLEGVRLRMDPWLSLAERGDIFDAARHAFSMHQWIVEPDFDQEGEIQVAMKAIERDVARASPLLGAAHAAHAWLAGGGRRAPLRGALIRFWQQSGLLHLPVPITGPQALGGDLPFDRESWIPLLLHALANEAAAAQDLLRDLERAWQVARGSIGKRRKNSRAATAVDILAATPIISAKSLADRLGMNVANAHALLGELLEAGLVVELTHRSKRRLFGLSGMGRMRDYVAPPRRPQPGRGRGRPRIEPEMPHSAPPADLPPAPSGGVLPRLAFDFSDLEEAMAAADEAIRETRISLDRIRQAGPPE</sequence>
<name>A5FTG4_ACICJ</name>
<accession>A5FTG4</accession>
<dbReference type="KEGG" id="acr:Acry_3281"/>
<protein>
    <submittedName>
        <fullName evidence="2">Uncharacterized protein</fullName>
    </submittedName>
</protein>
<reference evidence="2 3" key="1">
    <citation type="submission" date="2007-05" db="EMBL/GenBank/DDBJ databases">
        <title>Complete sequence of plasmid1 pACRY01 of Acidiphilium cryptum JF-5.</title>
        <authorList>
            <consortium name="US DOE Joint Genome Institute"/>
            <person name="Copeland A."/>
            <person name="Lucas S."/>
            <person name="Lapidus A."/>
            <person name="Barry K."/>
            <person name="Detter J.C."/>
            <person name="Glavina del Rio T."/>
            <person name="Hammon N."/>
            <person name="Israni S."/>
            <person name="Dalin E."/>
            <person name="Tice H."/>
            <person name="Pitluck S."/>
            <person name="Sims D."/>
            <person name="Brettin T."/>
            <person name="Bruce D."/>
            <person name="Han C."/>
            <person name="Schmutz J."/>
            <person name="Larimer F."/>
            <person name="Land M."/>
            <person name="Hauser L."/>
            <person name="Kyrpides N."/>
            <person name="Kim E."/>
            <person name="Magnuson T."/>
            <person name="Richardson P."/>
        </authorList>
    </citation>
    <scope>NUCLEOTIDE SEQUENCE [LARGE SCALE GENOMIC DNA]</scope>
    <source>
        <strain evidence="3">JF-5</strain>
        <plasmid evidence="3">Plasmid pACRY01</plasmid>
    </source>
</reference>
<keyword evidence="3" id="KW-1185">Reference proteome</keyword>
<dbReference type="Proteomes" id="UP000000245">
    <property type="component" value="Plasmid pACRY01"/>
</dbReference>
<dbReference type="SUPFAM" id="SSF46785">
    <property type="entry name" value="Winged helix' DNA-binding domain"/>
    <property type="match status" value="1"/>
</dbReference>
<dbReference type="AlphaFoldDB" id="A5FTG4"/>
<gene>
    <name evidence="2" type="ordered locus">Acry_3281</name>
</gene>
<geneLocation type="plasmid" evidence="2 3">
    <name>pACRY01</name>
</geneLocation>
<evidence type="ECO:0000313" key="3">
    <source>
        <dbReference type="Proteomes" id="UP000000245"/>
    </source>
</evidence>
<keyword evidence="2" id="KW-0614">Plasmid</keyword>
<feature type="region of interest" description="Disordered" evidence="1">
    <location>
        <begin position="321"/>
        <end position="360"/>
    </location>
</feature>
<organism evidence="2 3">
    <name type="scientific">Acidiphilium cryptum (strain JF-5)</name>
    <dbReference type="NCBI Taxonomy" id="349163"/>
    <lineage>
        <taxon>Bacteria</taxon>
        <taxon>Pseudomonadati</taxon>
        <taxon>Pseudomonadota</taxon>
        <taxon>Alphaproteobacteria</taxon>
        <taxon>Acetobacterales</taxon>
        <taxon>Acidocellaceae</taxon>
        <taxon>Acidiphilium</taxon>
    </lineage>
</organism>
<dbReference type="EMBL" id="CP000689">
    <property type="protein sequence ID" value="ABQ28896.1"/>
    <property type="molecule type" value="Genomic_DNA"/>
</dbReference>